<evidence type="ECO:0000313" key="1">
    <source>
        <dbReference type="EMBL" id="CAD0357456.1"/>
    </source>
</evidence>
<name>A0A6V7F1U0_9XANT</name>
<keyword evidence="2" id="KW-1185">Reference proteome</keyword>
<protein>
    <submittedName>
        <fullName evidence="1">Uncharacterized protein</fullName>
    </submittedName>
</protein>
<accession>A0A6V7F1U0</accession>
<organism evidence="1 2">
    <name type="scientific">Xanthomonas hortorum pv. vitians</name>
    <dbReference type="NCBI Taxonomy" id="83224"/>
    <lineage>
        <taxon>Bacteria</taxon>
        <taxon>Pseudomonadati</taxon>
        <taxon>Pseudomonadota</taxon>
        <taxon>Gammaproteobacteria</taxon>
        <taxon>Lysobacterales</taxon>
        <taxon>Lysobacteraceae</taxon>
        <taxon>Xanthomonas</taxon>
    </lineage>
</organism>
<dbReference type="EMBL" id="LR828257">
    <property type="protein sequence ID" value="CAD0357449.1"/>
    <property type="molecule type" value="Genomic_DNA"/>
</dbReference>
<proteinExistence type="predicted"/>
<evidence type="ECO:0000313" key="2">
    <source>
        <dbReference type="Proteomes" id="UP000515406"/>
    </source>
</evidence>
<gene>
    <name evidence="1" type="ORF">CFBP498_41780</name>
</gene>
<sequence length="274" mass="30581">MGIVITVLTSSAAIADEPPHPFGGRMYNTVENGWLTYECMPPEAGVLACDFVQTRIRQKLSASDAAKRLAKETQGWPEALAKEMKTTPERLYESGDWKGLCDMAQQGLSALNGSSSTEEMRKAVSRMSRVARGDLAAQMGAMGQACKTRTLDGMKRFMALGIDIEQRTCQIGTNSFKQTFKAVYASDGTFKSWNVADTTPNGDCGIINLSRFVPVPEKPGEKPYFWQYIARKVITNPESTTLLMQCKDLDEREYLYDWKKQNISLQCDYIEDGF</sequence>
<dbReference type="EMBL" id="LR828257">
    <property type="protein sequence ID" value="CAD0357456.1"/>
    <property type="molecule type" value="Genomic_DNA"/>
</dbReference>
<reference evidence="1 2" key="1">
    <citation type="submission" date="2020-07" db="EMBL/GenBank/DDBJ databases">
        <authorList>
            <person name="Pothier F. J."/>
        </authorList>
    </citation>
    <scope>NUCLEOTIDE SEQUENCE [LARGE SCALE GENOMIC DNA]</scope>
    <source>
        <strain evidence="1 2">CFBP 498</strain>
    </source>
</reference>
<dbReference type="AlphaFoldDB" id="A0A6V7F1U0"/>
<dbReference type="Proteomes" id="UP000515406">
    <property type="component" value="Chromosome"/>
</dbReference>